<dbReference type="EMBL" id="LXQA011104011">
    <property type="protein sequence ID" value="MCI84984.1"/>
    <property type="molecule type" value="Genomic_DNA"/>
</dbReference>
<keyword evidence="2" id="KW-1185">Reference proteome</keyword>
<protein>
    <submittedName>
        <fullName evidence="1">Uncharacterized protein</fullName>
    </submittedName>
</protein>
<organism evidence="1 2">
    <name type="scientific">Trifolium medium</name>
    <dbReference type="NCBI Taxonomy" id="97028"/>
    <lineage>
        <taxon>Eukaryota</taxon>
        <taxon>Viridiplantae</taxon>
        <taxon>Streptophyta</taxon>
        <taxon>Embryophyta</taxon>
        <taxon>Tracheophyta</taxon>
        <taxon>Spermatophyta</taxon>
        <taxon>Magnoliopsida</taxon>
        <taxon>eudicotyledons</taxon>
        <taxon>Gunneridae</taxon>
        <taxon>Pentapetalae</taxon>
        <taxon>rosids</taxon>
        <taxon>fabids</taxon>
        <taxon>Fabales</taxon>
        <taxon>Fabaceae</taxon>
        <taxon>Papilionoideae</taxon>
        <taxon>50 kb inversion clade</taxon>
        <taxon>NPAAA clade</taxon>
        <taxon>Hologalegina</taxon>
        <taxon>IRL clade</taxon>
        <taxon>Trifolieae</taxon>
        <taxon>Trifolium</taxon>
    </lineage>
</organism>
<evidence type="ECO:0000313" key="2">
    <source>
        <dbReference type="Proteomes" id="UP000265520"/>
    </source>
</evidence>
<reference evidence="1 2" key="1">
    <citation type="journal article" date="2018" name="Front. Plant Sci.">
        <title>Red Clover (Trifolium pratense) and Zigzag Clover (T. medium) - A Picture of Genomic Similarities and Differences.</title>
        <authorList>
            <person name="Dluhosova J."/>
            <person name="Istvanek J."/>
            <person name="Nedelnik J."/>
            <person name="Repkova J."/>
        </authorList>
    </citation>
    <scope>NUCLEOTIDE SEQUENCE [LARGE SCALE GENOMIC DNA]</scope>
    <source>
        <strain evidence="2">cv. 10/8</strain>
        <tissue evidence="1">Leaf</tissue>
    </source>
</reference>
<sequence>MEERLFQLEKDMVDVCSGLVLGVRRAESEGDCWKWREESYTVKDDYHLLIEGGRRMRS</sequence>
<feature type="non-terminal residue" evidence="1">
    <location>
        <position position="58"/>
    </location>
</feature>
<proteinExistence type="predicted"/>
<name>A0A392V9N3_9FABA</name>
<dbReference type="Proteomes" id="UP000265520">
    <property type="component" value="Unassembled WGS sequence"/>
</dbReference>
<comment type="caution">
    <text evidence="1">The sequence shown here is derived from an EMBL/GenBank/DDBJ whole genome shotgun (WGS) entry which is preliminary data.</text>
</comment>
<dbReference type="AlphaFoldDB" id="A0A392V9N3"/>
<accession>A0A392V9N3</accession>
<evidence type="ECO:0000313" key="1">
    <source>
        <dbReference type="EMBL" id="MCI84984.1"/>
    </source>
</evidence>